<dbReference type="GO" id="GO:0005829">
    <property type="term" value="C:cytosol"/>
    <property type="evidence" value="ECO:0007669"/>
    <property type="project" value="TreeGrafter"/>
</dbReference>
<evidence type="ECO:0000313" key="13">
    <source>
        <dbReference type="EMBL" id="MBS3056995.1"/>
    </source>
</evidence>
<organism evidence="13 14">
    <name type="scientific">Candidatus Iainarchaeum sp</name>
    <dbReference type="NCBI Taxonomy" id="3101447"/>
    <lineage>
        <taxon>Archaea</taxon>
        <taxon>Candidatus Iainarchaeota</taxon>
        <taxon>Candidatus Iainarchaeia</taxon>
        <taxon>Candidatus Iainarchaeales</taxon>
        <taxon>Candidatus Iainarchaeaceae</taxon>
        <taxon>Candidatus Iainarchaeum</taxon>
    </lineage>
</organism>
<evidence type="ECO:0000313" key="14">
    <source>
        <dbReference type="Proteomes" id="UP000677687"/>
    </source>
</evidence>
<feature type="binding site" evidence="10">
    <location>
        <position position="52"/>
    </location>
    <ligand>
        <name>substrate</name>
    </ligand>
</feature>
<dbReference type="AlphaFoldDB" id="A0A8T4KZ72"/>
<gene>
    <name evidence="13" type="ORF">J4415_00005</name>
</gene>
<accession>A0A8T4KZ72</accession>
<dbReference type="InterPro" id="IPR024192">
    <property type="entry name" value="Fosfomycin_R_FomA-type"/>
</dbReference>
<dbReference type="Gene3D" id="3.40.1160.10">
    <property type="entry name" value="Acetylglutamate kinase-like"/>
    <property type="match status" value="1"/>
</dbReference>
<proteinExistence type="inferred from homology"/>
<dbReference type="NCBIfam" id="NF040647">
    <property type="entry name" value="IPPK_Arch"/>
    <property type="match status" value="1"/>
</dbReference>
<evidence type="ECO:0000256" key="2">
    <source>
        <dbReference type="ARBA" id="ARBA00012908"/>
    </source>
</evidence>
<sequence>MDLYIMKLGGSAITEKDSNRLEAKTDVIARIASEIKRAKSERKFGLIVVHGAGPFGHKLVSEYDCNNGIRTARHVEGFVRTHNSMLKLNEIVVDAFLDAGLLPFPIQPSACIVQRNKKIVKFDVGIIKRIMKVSNEIIPIMHGDMVADEKFGASVVSGDAIVPYLARKLKVRKVLLGSDVDGIFTADPKTNRDAKLIPEIN</sequence>
<dbReference type="GO" id="GO:0016301">
    <property type="term" value="F:kinase activity"/>
    <property type="evidence" value="ECO:0007669"/>
    <property type="project" value="UniProtKB-KW"/>
</dbReference>
<dbReference type="InterPro" id="IPR001048">
    <property type="entry name" value="Asp/Glu/Uridylate_kinase"/>
</dbReference>
<evidence type="ECO:0000256" key="7">
    <source>
        <dbReference type="ARBA" id="ARBA00022840"/>
    </source>
</evidence>
<evidence type="ECO:0000256" key="11">
    <source>
        <dbReference type="PIRSR" id="PIRSR016496-2"/>
    </source>
</evidence>
<evidence type="ECO:0000259" key="12">
    <source>
        <dbReference type="Pfam" id="PF00696"/>
    </source>
</evidence>
<evidence type="ECO:0000256" key="1">
    <source>
        <dbReference type="ARBA" id="ARBA00010540"/>
    </source>
</evidence>
<evidence type="ECO:0000256" key="3">
    <source>
        <dbReference type="ARBA" id="ARBA00017267"/>
    </source>
</evidence>
<feature type="binding site" evidence="10">
    <location>
        <begin position="7"/>
        <end position="11"/>
    </location>
    <ligand>
        <name>ATP</name>
        <dbReference type="ChEBI" id="CHEBI:30616"/>
    </ligand>
</feature>
<dbReference type="SUPFAM" id="SSF53633">
    <property type="entry name" value="Carbamate kinase-like"/>
    <property type="match status" value="1"/>
</dbReference>
<reference evidence="13" key="1">
    <citation type="submission" date="2021-03" db="EMBL/GenBank/DDBJ databases">
        <authorList>
            <person name="Jaffe A."/>
        </authorList>
    </citation>
    <scope>NUCLEOTIDE SEQUENCE</scope>
    <source>
        <strain evidence="13">RIFCSPHIGHO2_01_FULL_AR10_44_11</strain>
    </source>
</reference>
<keyword evidence="8" id="KW-0414">Isoprene biosynthesis</keyword>
<comment type="catalytic activity">
    <reaction evidence="9">
        <text>isopentenyl phosphate + ATP = isopentenyl diphosphate + ADP</text>
        <dbReference type="Rhea" id="RHEA:33963"/>
        <dbReference type="ChEBI" id="CHEBI:30616"/>
        <dbReference type="ChEBI" id="CHEBI:65078"/>
        <dbReference type="ChEBI" id="CHEBI:128769"/>
        <dbReference type="ChEBI" id="CHEBI:456216"/>
        <dbReference type="EC" id="2.7.4.26"/>
    </reaction>
</comment>
<dbReference type="EC" id="2.7.4.26" evidence="2"/>
<evidence type="ECO:0000256" key="8">
    <source>
        <dbReference type="ARBA" id="ARBA00023229"/>
    </source>
</evidence>
<dbReference type="Pfam" id="PF00696">
    <property type="entry name" value="AA_kinase"/>
    <property type="match status" value="1"/>
</dbReference>
<keyword evidence="6 13" id="KW-0418">Kinase</keyword>
<feature type="binding site" evidence="10">
    <location>
        <position position="53"/>
    </location>
    <ligand>
        <name>ATP</name>
        <dbReference type="ChEBI" id="CHEBI:30616"/>
    </ligand>
</feature>
<dbReference type="GO" id="GO:0005524">
    <property type="term" value="F:ATP binding"/>
    <property type="evidence" value="ECO:0007669"/>
    <property type="project" value="UniProtKB-KW"/>
</dbReference>
<evidence type="ECO:0000256" key="9">
    <source>
        <dbReference type="ARBA" id="ARBA00049063"/>
    </source>
</evidence>
<dbReference type="GO" id="GO:0102043">
    <property type="term" value="F:isopentenyl phosphate kinase activity"/>
    <property type="evidence" value="ECO:0007669"/>
    <property type="project" value="UniProtKB-EC"/>
</dbReference>
<protein>
    <recommendedName>
        <fullName evidence="3">Isopentenyl phosphate kinase</fullName>
        <ecNumber evidence="2">2.7.4.26</ecNumber>
    </recommendedName>
</protein>
<dbReference type="PIRSF" id="PIRSF016496">
    <property type="entry name" value="Kin_FomA"/>
    <property type="match status" value="1"/>
</dbReference>
<feature type="binding site" evidence="10">
    <location>
        <position position="158"/>
    </location>
    <ligand>
        <name>substrate</name>
    </ligand>
</feature>
<comment type="caution">
    <text evidence="13">The sequence shown here is derived from an EMBL/GenBank/DDBJ whole genome shotgun (WGS) entry which is preliminary data.</text>
</comment>
<evidence type="ECO:0000256" key="6">
    <source>
        <dbReference type="ARBA" id="ARBA00022777"/>
    </source>
</evidence>
<evidence type="ECO:0000256" key="10">
    <source>
        <dbReference type="PIRSR" id="PIRSR016496-1"/>
    </source>
</evidence>
<dbReference type="PANTHER" id="PTHR43654:SF1">
    <property type="entry name" value="ISOPENTENYL PHOSPHATE KINASE"/>
    <property type="match status" value="1"/>
</dbReference>
<dbReference type="PANTHER" id="PTHR43654">
    <property type="entry name" value="GLUTAMATE 5-KINASE"/>
    <property type="match status" value="1"/>
</dbReference>
<evidence type="ECO:0000256" key="5">
    <source>
        <dbReference type="ARBA" id="ARBA00022741"/>
    </source>
</evidence>
<feature type="non-terminal residue" evidence="13">
    <location>
        <position position="201"/>
    </location>
</feature>
<feature type="binding site" evidence="10">
    <location>
        <position position="179"/>
    </location>
    <ligand>
        <name>ATP</name>
        <dbReference type="ChEBI" id="CHEBI:30616"/>
    </ligand>
</feature>
<keyword evidence="4" id="KW-0808">Transferase</keyword>
<dbReference type="GO" id="GO:0016114">
    <property type="term" value="P:terpenoid biosynthetic process"/>
    <property type="evidence" value="ECO:0007669"/>
    <property type="project" value="TreeGrafter"/>
</dbReference>
<feature type="binding site" evidence="10">
    <location>
        <position position="57"/>
    </location>
    <ligand>
        <name>substrate</name>
    </ligand>
</feature>
<dbReference type="Proteomes" id="UP000677687">
    <property type="component" value="Unassembled WGS sequence"/>
</dbReference>
<dbReference type="InterPro" id="IPR036393">
    <property type="entry name" value="AceGlu_kinase-like_sf"/>
</dbReference>
<feature type="domain" description="Aspartate/glutamate/uridylate kinase" evidence="12">
    <location>
        <begin position="4"/>
        <end position="201"/>
    </location>
</feature>
<dbReference type="EMBL" id="JAGVWD010000001">
    <property type="protein sequence ID" value="MBS3056995.1"/>
    <property type="molecule type" value="Genomic_DNA"/>
</dbReference>
<feature type="site" description="Transition state stabilizer" evidence="11">
    <location>
        <position position="16"/>
    </location>
</feature>
<evidence type="ECO:0000256" key="4">
    <source>
        <dbReference type="ARBA" id="ARBA00022679"/>
    </source>
</evidence>
<keyword evidence="7 10" id="KW-0067">ATP-binding</keyword>
<comment type="similarity">
    <text evidence="1">Belongs to the isopentenyl phosphate kinase family.</text>
</comment>
<reference evidence="13" key="2">
    <citation type="submission" date="2021-05" db="EMBL/GenBank/DDBJ databases">
        <title>Protein family content uncovers lineage relationships and bacterial pathway maintenance mechanisms in DPANN archaea.</title>
        <authorList>
            <person name="Castelle C.J."/>
            <person name="Meheust R."/>
            <person name="Jaffe A.L."/>
            <person name="Seitz K."/>
            <person name="Gong X."/>
            <person name="Baker B.J."/>
            <person name="Banfield J.F."/>
        </authorList>
    </citation>
    <scope>NUCLEOTIDE SEQUENCE</scope>
    <source>
        <strain evidence="13">RIFCSPHIGHO2_01_FULL_AR10_44_11</strain>
    </source>
</reference>
<keyword evidence="5 10" id="KW-0547">Nucleotide-binding</keyword>
<name>A0A8T4KZ72_9ARCH</name>